<evidence type="ECO:0008006" key="4">
    <source>
        <dbReference type="Google" id="ProtNLM"/>
    </source>
</evidence>
<protein>
    <recommendedName>
        <fullName evidence="4">SapC family protein</fullName>
    </recommendedName>
</protein>
<gene>
    <name evidence="2" type="ORF">CCO03_03240</name>
</gene>
<proteinExistence type="predicted"/>
<sequence>MASSSLNSKRQPPHTPPHKTMTSRLQPLSPEQHLGLGLRPAPNWAFCRTLDAVPITLPEFADLVGAHPIVFSAGPAPQPLAVLGAQPGLNDFLDTDLQWPRHQPLPAVLKHHPFAMGVDPTHAQRAVVMLDTADARLVPLEEDDTAQPLFTFDGRPSPTLSAITQQLGAHWAALQDTVALGRALHDAGLLVDLRAEVRLSDGSTHTTRSFRSVNASAFRQLQPALLSAWFQRGWTDAIALHLASLRRWTQLFERRQPAAAPHAGT</sequence>
<feature type="compositionally biased region" description="Polar residues" evidence="1">
    <location>
        <begin position="1"/>
        <end position="10"/>
    </location>
</feature>
<dbReference type="KEGG" id="cser:CCO03_03240"/>
<evidence type="ECO:0000313" key="2">
    <source>
        <dbReference type="EMBL" id="ARU03828.1"/>
    </source>
</evidence>
<evidence type="ECO:0000313" key="3">
    <source>
        <dbReference type="Proteomes" id="UP000196138"/>
    </source>
</evidence>
<organism evidence="2 3">
    <name type="scientific">Comamonas serinivorans</name>
    <dbReference type="NCBI Taxonomy" id="1082851"/>
    <lineage>
        <taxon>Bacteria</taxon>
        <taxon>Pseudomonadati</taxon>
        <taxon>Pseudomonadota</taxon>
        <taxon>Betaproteobacteria</taxon>
        <taxon>Burkholderiales</taxon>
        <taxon>Comamonadaceae</taxon>
        <taxon>Comamonas</taxon>
    </lineage>
</organism>
<feature type="region of interest" description="Disordered" evidence="1">
    <location>
        <begin position="1"/>
        <end position="25"/>
    </location>
</feature>
<keyword evidence="3" id="KW-1185">Reference proteome</keyword>
<reference evidence="2 3" key="1">
    <citation type="submission" date="2017-05" db="EMBL/GenBank/DDBJ databases">
        <authorList>
            <person name="Song R."/>
            <person name="Chenine A.L."/>
            <person name="Ruprecht R.M."/>
        </authorList>
    </citation>
    <scope>NUCLEOTIDE SEQUENCE [LARGE SCALE GENOMIC DNA]</scope>
    <source>
        <strain evidence="2 3">DSM 26136</strain>
    </source>
</reference>
<name>A0A1Y0EK68_9BURK</name>
<dbReference type="Proteomes" id="UP000196138">
    <property type="component" value="Chromosome"/>
</dbReference>
<dbReference type="InterPro" id="IPR010836">
    <property type="entry name" value="SapC"/>
</dbReference>
<dbReference type="EMBL" id="CP021455">
    <property type="protein sequence ID" value="ARU03828.1"/>
    <property type="molecule type" value="Genomic_DNA"/>
</dbReference>
<accession>A0A1Y0EK68</accession>
<evidence type="ECO:0000256" key="1">
    <source>
        <dbReference type="SAM" id="MobiDB-lite"/>
    </source>
</evidence>
<dbReference type="AlphaFoldDB" id="A0A1Y0EK68"/>
<dbReference type="Pfam" id="PF07277">
    <property type="entry name" value="SapC"/>
    <property type="match status" value="1"/>
</dbReference>